<comment type="caution">
    <text evidence="2">The sequence shown here is derived from an EMBL/GenBank/DDBJ whole genome shotgun (WGS) entry which is preliminary data.</text>
</comment>
<evidence type="ECO:0000313" key="2">
    <source>
        <dbReference type="EMBL" id="KAG7288123.1"/>
    </source>
</evidence>
<name>A0AAD4I0M6_9PEZI</name>
<dbReference type="EMBL" id="JAHCVI010000003">
    <property type="protein sequence ID" value="KAG7288123.1"/>
    <property type="molecule type" value="Genomic_DNA"/>
</dbReference>
<sequence>MQLTTLTVLLAAAGVAIATPVSAGQPASELTPTELPAGVTFIASNAVSGVDHNKSKRGTPTDACIGTCWSGYSSGMKCGYKVGTCQDKRWNE</sequence>
<accession>A0AAD4I0M6</accession>
<evidence type="ECO:0000313" key="3">
    <source>
        <dbReference type="Proteomes" id="UP001197093"/>
    </source>
</evidence>
<proteinExistence type="predicted"/>
<dbReference type="Proteomes" id="UP001197093">
    <property type="component" value="Unassembled WGS sequence"/>
</dbReference>
<gene>
    <name evidence="2" type="ORF">NEMBOFW57_007646</name>
</gene>
<evidence type="ECO:0000256" key="1">
    <source>
        <dbReference type="SAM" id="SignalP"/>
    </source>
</evidence>
<feature type="chain" id="PRO_5041970510" evidence="1">
    <location>
        <begin position="19"/>
        <end position="92"/>
    </location>
</feature>
<dbReference type="AlphaFoldDB" id="A0AAD4I0M6"/>
<reference evidence="2" key="1">
    <citation type="submission" date="2023-02" db="EMBL/GenBank/DDBJ databases">
        <authorList>
            <person name="Palmer J.M."/>
        </authorList>
    </citation>
    <scope>NUCLEOTIDE SEQUENCE</scope>
    <source>
        <strain evidence="2">FW57</strain>
    </source>
</reference>
<protein>
    <submittedName>
        <fullName evidence="2">Uncharacterized protein</fullName>
    </submittedName>
</protein>
<keyword evidence="3" id="KW-1185">Reference proteome</keyword>
<feature type="signal peptide" evidence="1">
    <location>
        <begin position="1"/>
        <end position="18"/>
    </location>
</feature>
<keyword evidence="1" id="KW-0732">Signal</keyword>
<organism evidence="2 3">
    <name type="scientific">Staphylotrichum longicolle</name>
    <dbReference type="NCBI Taxonomy" id="669026"/>
    <lineage>
        <taxon>Eukaryota</taxon>
        <taxon>Fungi</taxon>
        <taxon>Dikarya</taxon>
        <taxon>Ascomycota</taxon>
        <taxon>Pezizomycotina</taxon>
        <taxon>Sordariomycetes</taxon>
        <taxon>Sordariomycetidae</taxon>
        <taxon>Sordariales</taxon>
        <taxon>Chaetomiaceae</taxon>
        <taxon>Staphylotrichum</taxon>
    </lineage>
</organism>